<accession>A0A6A2YUA9</accession>
<comment type="caution">
    <text evidence="3">The sequence shown here is derived from an EMBL/GenBank/DDBJ whole genome shotgun (WGS) entry which is preliminary data.</text>
</comment>
<feature type="transmembrane region" description="Helical" evidence="2">
    <location>
        <begin position="351"/>
        <end position="371"/>
    </location>
</feature>
<evidence type="ECO:0000256" key="1">
    <source>
        <dbReference type="SAM" id="MobiDB-lite"/>
    </source>
</evidence>
<dbReference type="PANTHER" id="PTHR46626:SF1">
    <property type="entry name" value="RETICULON-LIKE PROTEIN B21"/>
    <property type="match status" value="1"/>
</dbReference>
<dbReference type="AlphaFoldDB" id="A0A6A2YUA9"/>
<feature type="region of interest" description="Disordered" evidence="1">
    <location>
        <begin position="117"/>
        <end position="155"/>
    </location>
</feature>
<keyword evidence="2" id="KW-1133">Transmembrane helix</keyword>
<dbReference type="PANTHER" id="PTHR46626">
    <property type="entry name" value="RETICULON-LIKE PROTEIN B17"/>
    <property type="match status" value="1"/>
</dbReference>
<keyword evidence="2" id="KW-0472">Membrane</keyword>
<dbReference type="EMBL" id="VEPZ02001279">
    <property type="protein sequence ID" value="KAE8682675.1"/>
    <property type="molecule type" value="Genomic_DNA"/>
</dbReference>
<reference evidence="3" key="1">
    <citation type="submission" date="2019-09" db="EMBL/GenBank/DDBJ databases">
        <title>Draft genome information of white flower Hibiscus syriacus.</title>
        <authorList>
            <person name="Kim Y.-M."/>
        </authorList>
    </citation>
    <scope>NUCLEOTIDE SEQUENCE [LARGE SCALE GENOMIC DNA]</scope>
    <source>
        <strain evidence="3">YM2019G1</strain>
    </source>
</reference>
<evidence type="ECO:0000313" key="3">
    <source>
        <dbReference type="EMBL" id="KAE8682675.1"/>
    </source>
</evidence>
<evidence type="ECO:0000256" key="2">
    <source>
        <dbReference type="SAM" id="Phobius"/>
    </source>
</evidence>
<feature type="region of interest" description="Disordered" evidence="1">
    <location>
        <begin position="30"/>
        <end position="53"/>
    </location>
</feature>
<dbReference type="InterPro" id="IPR044647">
    <property type="entry name" value="RTNLB17/18/21"/>
</dbReference>
<dbReference type="Proteomes" id="UP000436088">
    <property type="component" value="Unassembled WGS sequence"/>
</dbReference>
<proteinExistence type="predicted"/>
<organism evidence="3 4">
    <name type="scientific">Hibiscus syriacus</name>
    <name type="common">Rose of Sharon</name>
    <dbReference type="NCBI Taxonomy" id="106335"/>
    <lineage>
        <taxon>Eukaryota</taxon>
        <taxon>Viridiplantae</taxon>
        <taxon>Streptophyta</taxon>
        <taxon>Embryophyta</taxon>
        <taxon>Tracheophyta</taxon>
        <taxon>Spermatophyta</taxon>
        <taxon>Magnoliopsida</taxon>
        <taxon>eudicotyledons</taxon>
        <taxon>Gunneridae</taxon>
        <taxon>Pentapetalae</taxon>
        <taxon>rosids</taxon>
        <taxon>malvids</taxon>
        <taxon>Malvales</taxon>
        <taxon>Malvaceae</taxon>
        <taxon>Malvoideae</taxon>
        <taxon>Hibiscus</taxon>
    </lineage>
</organism>
<sequence>MSFRRGEAKSSVVAAGSVWETRMKSDEVKGGINVFNGDENGNGGGATGNKRLSLKKGQTIGGVVGKRKTWKNESFGGLEKNPIQISKSETQIQVPKGRSLEHCKDLTIDGVYKKSPVQENKSVDGTERSPFHMKKTSSEVPKKSAERSKEGNEAGERMEIGGMDLSLEENCKEFWCVPRKCHYKQWKCGRILGSSAEVSVVDDDEDFSEEEEEIVKSAEDIKEMNIPEKKPDKVTDEMKKLQEIKPAKPVKVKKLQEHKPSKVVNEVKKISQFHNRTAPVVKYATPLYKTPTKVAKSSPSSGDYHYQSFQQTRNKGQNLGAMWRDVSKSALVFRMGTFIIILSSYTQDLNISFISAISYMCLVYLAAIFLYKSTICRGVVDTNESSYVVGEEEAFWLLKLVLT</sequence>
<name>A0A6A2YUA9_HIBSY</name>
<keyword evidence="2" id="KW-0812">Transmembrane</keyword>
<feature type="compositionally biased region" description="Basic and acidic residues" evidence="1">
    <location>
        <begin position="121"/>
        <end position="155"/>
    </location>
</feature>
<gene>
    <name evidence="3" type="ORF">F3Y22_tig00111238pilonHSYRG00393</name>
</gene>
<evidence type="ECO:0000313" key="4">
    <source>
        <dbReference type="Proteomes" id="UP000436088"/>
    </source>
</evidence>
<evidence type="ECO:0008006" key="5">
    <source>
        <dbReference type="Google" id="ProtNLM"/>
    </source>
</evidence>
<protein>
    <recommendedName>
        <fullName evidence="5">Reticulon-like protein</fullName>
    </recommendedName>
</protein>
<keyword evidence="4" id="KW-1185">Reference proteome</keyword>